<name>A0AAD8V972_9PEZI</name>
<feature type="compositionally biased region" description="Polar residues" evidence="1">
    <location>
        <begin position="239"/>
        <end position="250"/>
    </location>
</feature>
<keyword evidence="2" id="KW-0812">Transmembrane</keyword>
<evidence type="ECO:0000256" key="2">
    <source>
        <dbReference type="SAM" id="Phobius"/>
    </source>
</evidence>
<comment type="caution">
    <text evidence="3">The sequence shown here is derived from an EMBL/GenBank/DDBJ whole genome shotgun (WGS) entry which is preliminary data.</text>
</comment>
<feature type="compositionally biased region" description="Polar residues" evidence="1">
    <location>
        <begin position="203"/>
        <end position="221"/>
    </location>
</feature>
<evidence type="ECO:0000256" key="1">
    <source>
        <dbReference type="SAM" id="MobiDB-lite"/>
    </source>
</evidence>
<feature type="region of interest" description="Disordered" evidence="1">
    <location>
        <begin position="181"/>
        <end position="250"/>
    </location>
</feature>
<feature type="transmembrane region" description="Helical" evidence="2">
    <location>
        <begin position="82"/>
        <end position="104"/>
    </location>
</feature>
<keyword evidence="4" id="KW-1185">Reference proteome</keyword>
<sequence>MASATRALRLANDFQPIPIHHRAARPYFGRGGHKVFQPTSTADISSFIKQAREFAASEGHHHDYRFTSEPLPVPFETTPLEIFALALAVFAVVCVLGCMVMVAIKMKRSRAQHELYSFSDSDDTMNVAFQEVPRAFIDSVKRPSNPVPETEMNRLKELEEDRTSLAPKHIFRPWREASIDRKSGDRELGDGPSTGLRSEHATSETAPSTGNQKDSAYTSSKDPVRFSRRASRPFCNSDADATSQNPYSRI</sequence>
<protein>
    <submittedName>
        <fullName evidence="3">Uncharacterized protein</fullName>
    </submittedName>
</protein>
<evidence type="ECO:0000313" key="3">
    <source>
        <dbReference type="EMBL" id="KAK1598982.1"/>
    </source>
</evidence>
<reference evidence="3" key="1">
    <citation type="submission" date="2021-06" db="EMBL/GenBank/DDBJ databases">
        <title>Comparative genomics, transcriptomics and evolutionary studies reveal genomic signatures of adaptation to plant cell wall in hemibiotrophic fungi.</title>
        <authorList>
            <consortium name="DOE Joint Genome Institute"/>
            <person name="Baroncelli R."/>
            <person name="Diaz J.F."/>
            <person name="Benocci T."/>
            <person name="Peng M."/>
            <person name="Battaglia E."/>
            <person name="Haridas S."/>
            <person name="Andreopoulos W."/>
            <person name="Labutti K."/>
            <person name="Pangilinan J."/>
            <person name="Floch G.L."/>
            <person name="Makela M.R."/>
            <person name="Henrissat B."/>
            <person name="Grigoriev I.V."/>
            <person name="Crouch J.A."/>
            <person name="De Vries R.P."/>
            <person name="Sukno S.A."/>
            <person name="Thon M.R."/>
        </authorList>
    </citation>
    <scope>NUCLEOTIDE SEQUENCE</scope>
    <source>
        <strain evidence="3">CBS 125086</strain>
    </source>
</reference>
<proteinExistence type="predicted"/>
<evidence type="ECO:0000313" key="4">
    <source>
        <dbReference type="Proteomes" id="UP001230504"/>
    </source>
</evidence>
<dbReference type="EMBL" id="JAHLJV010000003">
    <property type="protein sequence ID" value="KAK1598982.1"/>
    <property type="molecule type" value="Genomic_DNA"/>
</dbReference>
<gene>
    <name evidence="3" type="ORF">LY79DRAFT_204740</name>
</gene>
<dbReference type="AlphaFoldDB" id="A0AAD8V972"/>
<organism evidence="3 4">
    <name type="scientific">Colletotrichum navitas</name>
    <dbReference type="NCBI Taxonomy" id="681940"/>
    <lineage>
        <taxon>Eukaryota</taxon>
        <taxon>Fungi</taxon>
        <taxon>Dikarya</taxon>
        <taxon>Ascomycota</taxon>
        <taxon>Pezizomycotina</taxon>
        <taxon>Sordariomycetes</taxon>
        <taxon>Hypocreomycetidae</taxon>
        <taxon>Glomerellales</taxon>
        <taxon>Glomerellaceae</taxon>
        <taxon>Colletotrichum</taxon>
        <taxon>Colletotrichum graminicola species complex</taxon>
    </lineage>
</organism>
<dbReference type="RefSeq" id="XP_060419644.1">
    <property type="nucleotide sequence ID" value="XM_060551486.1"/>
</dbReference>
<dbReference type="Proteomes" id="UP001230504">
    <property type="component" value="Unassembled WGS sequence"/>
</dbReference>
<keyword evidence="2" id="KW-1133">Transmembrane helix</keyword>
<dbReference type="GeneID" id="85435726"/>
<keyword evidence="2" id="KW-0472">Membrane</keyword>
<accession>A0AAD8V972</accession>